<evidence type="ECO:0000256" key="1">
    <source>
        <dbReference type="ARBA" id="ARBA00022723"/>
    </source>
</evidence>
<protein>
    <recommendedName>
        <fullName evidence="4">FLYWCH-type domain-containing protein</fullName>
    </recommendedName>
</protein>
<gene>
    <name evidence="5" type="ORF">Bhyg_10539</name>
</gene>
<evidence type="ECO:0000256" key="2">
    <source>
        <dbReference type="ARBA" id="ARBA00022771"/>
    </source>
</evidence>
<evidence type="ECO:0000313" key="5">
    <source>
        <dbReference type="EMBL" id="KAJ6637808.1"/>
    </source>
</evidence>
<accession>A0A9Q0MTT0</accession>
<keyword evidence="2" id="KW-0863">Zinc-finger</keyword>
<keyword evidence="6" id="KW-1185">Reference proteome</keyword>
<dbReference type="GO" id="GO:0008270">
    <property type="term" value="F:zinc ion binding"/>
    <property type="evidence" value="ECO:0007669"/>
    <property type="project" value="UniProtKB-KW"/>
</dbReference>
<dbReference type="AlphaFoldDB" id="A0A9Q0MTT0"/>
<dbReference type="Pfam" id="PF04500">
    <property type="entry name" value="FLYWCH"/>
    <property type="match status" value="2"/>
</dbReference>
<keyword evidence="1" id="KW-0479">Metal-binding</keyword>
<comment type="caution">
    <text evidence="5">The sequence shown here is derived from an EMBL/GenBank/DDBJ whole genome shotgun (WGS) entry which is preliminary data.</text>
</comment>
<reference evidence="5" key="1">
    <citation type="submission" date="2022-07" db="EMBL/GenBank/DDBJ databases">
        <authorList>
            <person name="Trinca V."/>
            <person name="Uliana J.V.C."/>
            <person name="Torres T.T."/>
            <person name="Ward R.J."/>
            <person name="Monesi N."/>
        </authorList>
    </citation>
    <scope>NUCLEOTIDE SEQUENCE</scope>
    <source>
        <strain evidence="5">HSMRA1968</strain>
        <tissue evidence="5">Whole embryos</tissue>
    </source>
</reference>
<feature type="domain" description="FLYWCH-type" evidence="4">
    <location>
        <begin position="32"/>
        <end position="93"/>
    </location>
</feature>
<organism evidence="5 6">
    <name type="scientific">Pseudolycoriella hygida</name>
    <dbReference type="NCBI Taxonomy" id="35572"/>
    <lineage>
        <taxon>Eukaryota</taxon>
        <taxon>Metazoa</taxon>
        <taxon>Ecdysozoa</taxon>
        <taxon>Arthropoda</taxon>
        <taxon>Hexapoda</taxon>
        <taxon>Insecta</taxon>
        <taxon>Pterygota</taxon>
        <taxon>Neoptera</taxon>
        <taxon>Endopterygota</taxon>
        <taxon>Diptera</taxon>
        <taxon>Nematocera</taxon>
        <taxon>Sciaroidea</taxon>
        <taxon>Sciaridae</taxon>
        <taxon>Pseudolycoriella</taxon>
    </lineage>
</organism>
<dbReference type="Proteomes" id="UP001151699">
    <property type="component" value="Chromosome X"/>
</dbReference>
<dbReference type="EMBL" id="WJQU01000003">
    <property type="protein sequence ID" value="KAJ6637808.1"/>
    <property type="molecule type" value="Genomic_DNA"/>
</dbReference>
<dbReference type="InterPro" id="IPR007588">
    <property type="entry name" value="Znf_FLYWCH"/>
</dbReference>
<dbReference type="Gene3D" id="2.20.25.240">
    <property type="match status" value="2"/>
</dbReference>
<evidence type="ECO:0000256" key="3">
    <source>
        <dbReference type="ARBA" id="ARBA00022833"/>
    </source>
</evidence>
<evidence type="ECO:0000313" key="6">
    <source>
        <dbReference type="Proteomes" id="UP001151699"/>
    </source>
</evidence>
<dbReference type="OrthoDB" id="8030002at2759"/>
<keyword evidence="3" id="KW-0862">Zinc</keyword>
<evidence type="ECO:0000259" key="4">
    <source>
        <dbReference type="Pfam" id="PF04500"/>
    </source>
</evidence>
<sequence length="221" mass="25365">MKDLVETTSDPAAEVTALDQDADPEAKSSVIYISSLKGGFQLCLDGYPFTRHRNRDDTTYWRCVQFKPLGCKARVRTKVYGKRLEIVQREHNHTILTERRKKGVLKAMMAEKKNKTTESDNNENILRRGTSLFSTSDQECCQYSYTKKGLLICNGYAYSKTVMNGRENSIHWRCADFKKYQCKSCLKTVGKKMITIKTEHNHAPRKQTSFSAKVWTGDIDL</sequence>
<name>A0A9Q0MTT0_9DIPT</name>
<feature type="domain" description="FLYWCH-type" evidence="4">
    <location>
        <begin position="148"/>
        <end position="202"/>
    </location>
</feature>
<proteinExistence type="predicted"/>